<organism evidence="1 2">
    <name type="scientific">Ancylostoma ceylanicum</name>
    <dbReference type="NCBI Taxonomy" id="53326"/>
    <lineage>
        <taxon>Eukaryota</taxon>
        <taxon>Metazoa</taxon>
        <taxon>Ecdysozoa</taxon>
        <taxon>Nematoda</taxon>
        <taxon>Chromadorea</taxon>
        <taxon>Rhabditida</taxon>
        <taxon>Rhabditina</taxon>
        <taxon>Rhabditomorpha</taxon>
        <taxon>Strongyloidea</taxon>
        <taxon>Ancylostomatidae</taxon>
        <taxon>Ancylostomatinae</taxon>
        <taxon>Ancylostoma</taxon>
    </lineage>
</organism>
<proteinExistence type="predicted"/>
<dbReference type="AlphaFoldDB" id="A0A016U301"/>
<reference evidence="2" key="1">
    <citation type="journal article" date="2015" name="Nat. Genet.">
        <title>The genome and transcriptome of the zoonotic hookworm Ancylostoma ceylanicum identify infection-specific gene families.</title>
        <authorList>
            <person name="Schwarz E.M."/>
            <person name="Hu Y."/>
            <person name="Antoshechkin I."/>
            <person name="Miller M.M."/>
            <person name="Sternberg P.W."/>
            <person name="Aroian R.V."/>
        </authorList>
    </citation>
    <scope>NUCLEOTIDE SEQUENCE</scope>
    <source>
        <strain evidence="2">HY135</strain>
    </source>
</reference>
<comment type="caution">
    <text evidence="1">The sequence shown here is derived from an EMBL/GenBank/DDBJ whole genome shotgun (WGS) entry which is preliminary data.</text>
</comment>
<sequence length="95" mass="10775">MGSGASINAAMSKGPATLLTRQRVHHVMVNLSQTVRACVRVVCSTRWTWCFHYLLSETTGMPTRSGIHTRQRLPALHVITSSMRTTFHRYLYDIN</sequence>
<name>A0A016U301_9BILA</name>
<protein>
    <submittedName>
        <fullName evidence="1">Uncharacterized protein</fullName>
    </submittedName>
</protein>
<gene>
    <name evidence="1" type="primary">Acey_s0061.g3235</name>
    <name evidence="1" type="ORF">Y032_0061g3235</name>
</gene>
<accession>A0A016U301</accession>
<dbReference type="EMBL" id="JARK01001397">
    <property type="protein sequence ID" value="EYC09252.1"/>
    <property type="molecule type" value="Genomic_DNA"/>
</dbReference>
<evidence type="ECO:0000313" key="2">
    <source>
        <dbReference type="Proteomes" id="UP000024635"/>
    </source>
</evidence>
<keyword evidence="2" id="KW-1185">Reference proteome</keyword>
<dbReference type="Proteomes" id="UP000024635">
    <property type="component" value="Unassembled WGS sequence"/>
</dbReference>
<evidence type="ECO:0000313" key="1">
    <source>
        <dbReference type="EMBL" id="EYC09252.1"/>
    </source>
</evidence>